<evidence type="ECO:0000313" key="8">
    <source>
        <dbReference type="EMBL" id="QPL05158.1"/>
    </source>
</evidence>
<evidence type="ECO:0000256" key="3">
    <source>
        <dbReference type="ARBA" id="ARBA00022989"/>
    </source>
</evidence>
<dbReference type="Proteomes" id="UP000594637">
    <property type="component" value="Chromosome"/>
</dbReference>
<feature type="transmembrane region" description="Helical" evidence="6">
    <location>
        <begin position="145"/>
        <end position="166"/>
    </location>
</feature>
<dbReference type="InterPro" id="IPR010920">
    <property type="entry name" value="LSM_dom_sf"/>
</dbReference>
<sequence length="477" mass="51051">MTTPAPTTDAVEVVAEATEDVLGLLVHVGVGALVGLVLAVVLVAVLKILGHRRRLLGEIAHFARTPAYALGAIVGGYIGATIARLNLALPAWSTAAVHLLLIGVILASTGVVATLLRATEAFIVAGVRAGGDQGRANRVTTQAQVLRRVAEVVVIVCGIVGAVMTFPSARLAMGSLLASAGLVSVIAGLAAQSTLGNIYAGIQLAVTDAIRVDDVVLVGTDRGVIEEITLTYVVVRVWDGRRLIYPSSHFTQNPFENWSRHSTEYTGTVDLDLDWRVPVSALRAEALRIIQGSSAWDGRTADVDVTGTSGGTVTVRVAISAADAAGVWRLQCLLREELVRWLQREAPYALPRTRVEIEQVEVAHDPQPEQVARLAEELVALQRPGDAAEAPTAPQESIDADPVDAARLRAAAWGRSALRRARRDKVRRRRILARQERVEQPLREEATVVIPTAEQDAHLAERAREERTRETGAGADD</sequence>
<evidence type="ECO:0000256" key="6">
    <source>
        <dbReference type="SAM" id="Phobius"/>
    </source>
</evidence>
<dbReference type="GO" id="GO:0055085">
    <property type="term" value="P:transmembrane transport"/>
    <property type="evidence" value="ECO:0007669"/>
    <property type="project" value="InterPro"/>
</dbReference>
<comment type="subcellular location">
    <subcellularLocation>
        <location evidence="1">Membrane</location>
    </subcellularLocation>
</comment>
<keyword evidence="2 6" id="KW-0812">Transmembrane</keyword>
<dbReference type="Gene3D" id="1.10.287.1260">
    <property type="match status" value="1"/>
</dbReference>
<evidence type="ECO:0000256" key="1">
    <source>
        <dbReference type="ARBA" id="ARBA00004370"/>
    </source>
</evidence>
<feature type="transmembrane region" description="Helical" evidence="6">
    <location>
        <begin position="95"/>
        <end position="116"/>
    </location>
</feature>
<evidence type="ECO:0000259" key="7">
    <source>
        <dbReference type="Pfam" id="PF00924"/>
    </source>
</evidence>
<evidence type="ECO:0000313" key="9">
    <source>
        <dbReference type="Proteomes" id="UP000594637"/>
    </source>
</evidence>
<dbReference type="EMBL" id="CP063989">
    <property type="protein sequence ID" value="QPL05158.1"/>
    <property type="molecule type" value="Genomic_DNA"/>
</dbReference>
<dbReference type="PANTHER" id="PTHR30566:SF25">
    <property type="entry name" value="INNER MEMBRANE PROTEIN"/>
    <property type="match status" value="1"/>
</dbReference>
<accession>A0A7T0LKT0</accession>
<dbReference type="Pfam" id="PF00924">
    <property type="entry name" value="MS_channel_2nd"/>
    <property type="match status" value="1"/>
</dbReference>
<feature type="region of interest" description="Disordered" evidence="5">
    <location>
        <begin position="449"/>
        <end position="477"/>
    </location>
</feature>
<dbReference type="AlphaFoldDB" id="A0A7T0LKT0"/>
<evidence type="ECO:0000256" key="5">
    <source>
        <dbReference type="SAM" id="MobiDB-lite"/>
    </source>
</evidence>
<keyword evidence="3 6" id="KW-1133">Transmembrane helix</keyword>
<dbReference type="InterPro" id="IPR023408">
    <property type="entry name" value="MscS_beta-dom_sf"/>
</dbReference>
<proteinExistence type="predicted"/>
<keyword evidence="4 6" id="KW-0472">Membrane</keyword>
<organism evidence="8 9">
    <name type="scientific">Actinomyces respiraculi</name>
    <dbReference type="NCBI Taxonomy" id="2744574"/>
    <lineage>
        <taxon>Bacteria</taxon>
        <taxon>Bacillati</taxon>
        <taxon>Actinomycetota</taxon>
        <taxon>Actinomycetes</taxon>
        <taxon>Actinomycetales</taxon>
        <taxon>Actinomycetaceae</taxon>
        <taxon>Actinomyces</taxon>
    </lineage>
</organism>
<dbReference type="InterPro" id="IPR006685">
    <property type="entry name" value="MscS_channel_2nd"/>
</dbReference>
<name>A0A7T0LKT0_9ACTO</name>
<protein>
    <submittedName>
        <fullName evidence="8">Mechanosensitive ion channel</fullName>
    </submittedName>
</protein>
<dbReference type="RefSeq" id="WP_166857371.1">
    <property type="nucleotide sequence ID" value="NZ_CP063989.1"/>
</dbReference>
<evidence type="ECO:0000256" key="4">
    <source>
        <dbReference type="ARBA" id="ARBA00023136"/>
    </source>
</evidence>
<dbReference type="SUPFAM" id="SSF50182">
    <property type="entry name" value="Sm-like ribonucleoproteins"/>
    <property type="match status" value="1"/>
</dbReference>
<dbReference type="Gene3D" id="2.30.30.60">
    <property type="match status" value="1"/>
</dbReference>
<dbReference type="GO" id="GO:0016020">
    <property type="term" value="C:membrane"/>
    <property type="evidence" value="ECO:0007669"/>
    <property type="project" value="UniProtKB-SubCell"/>
</dbReference>
<feature type="transmembrane region" description="Helical" evidence="6">
    <location>
        <begin position="24"/>
        <end position="46"/>
    </location>
</feature>
<dbReference type="PANTHER" id="PTHR30566">
    <property type="entry name" value="YNAI-RELATED MECHANOSENSITIVE ION CHANNEL"/>
    <property type="match status" value="1"/>
</dbReference>
<evidence type="ECO:0000256" key="2">
    <source>
        <dbReference type="ARBA" id="ARBA00022692"/>
    </source>
</evidence>
<feature type="transmembrane region" description="Helical" evidence="6">
    <location>
        <begin position="67"/>
        <end position="89"/>
    </location>
</feature>
<feature type="domain" description="Mechanosensitive ion channel MscS" evidence="7">
    <location>
        <begin position="194"/>
        <end position="260"/>
    </location>
</feature>
<gene>
    <name evidence="8" type="ORF">ID810_10570</name>
</gene>
<keyword evidence="9" id="KW-1185">Reference proteome</keyword>
<reference evidence="8 9" key="1">
    <citation type="submission" date="2020-11" db="EMBL/GenBank/DDBJ databases">
        <title>Actinomyces sp. ZJ750.</title>
        <authorList>
            <person name="Zhou J."/>
        </authorList>
    </citation>
    <scope>NUCLEOTIDE SEQUENCE [LARGE SCALE GENOMIC DNA]</scope>
    <source>
        <strain evidence="8 9">ZJ750</strain>
    </source>
</reference>
<feature type="compositionally biased region" description="Basic and acidic residues" evidence="5">
    <location>
        <begin position="455"/>
        <end position="470"/>
    </location>
</feature>
<dbReference type="KEGG" id="arep:ID810_10570"/>